<organism evidence="3">
    <name type="scientific">Candidatus Aramenus sulfurataquae</name>
    <dbReference type="NCBI Taxonomy" id="1326980"/>
    <lineage>
        <taxon>Archaea</taxon>
        <taxon>Thermoproteota</taxon>
        <taxon>Thermoprotei</taxon>
        <taxon>Sulfolobales</taxon>
        <taxon>Sulfolobaceae</taxon>
        <taxon>Candidatus Aramenus</taxon>
    </lineage>
</organism>
<name>A0A0F2LN53_9CREN</name>
<dbReference type="InterPro" id="IPR040459">
    <property type="entry name" value="MJ1316"/>
</dbReference>
<dbReference type="Pfam" id="PF04457">
    <property type="entry name" value="MJ1316"/>
    <property type="match status" value="1"/>
</dbReference>
<protein>
    <recommendedName>
        <fullName evidence="1">UPF0248 protein TQ35_09990</fullName>
    </recommendedName>
</protein>
<comment type="similarity">
    <text evidence="1">Belongs to the UPF0248 family.</text>
</comment>
<accession>A0A0F2LN53</accession>
<dbReference type="HAMAP" id="MF_01245">
    <property type="entry name" value="UPF0248"/>
    <property type="match status" value="1"/>
</dbReference>
<comment type="caution">
    <text evidence="3">The sequence shown here is derived from an EMBL/GenBank/DDBJ whole genome shotgun (WGS) entry which is preliminary data.</text>
</comment>
<dbReference type="InterPro" id="IPR007547">
    <property type="entry name" value="UPF0248"/>
</dbReference>
<evidence type="ECO:0000313" key="3">
    <source>
        <dbReference type="EMBL" id="KJR77925.1"/>
    </source>
</evidence>
<gene>
    <name evidence="3" type="ORF">TQ35_09990</name>
</gene>
<proteinExistence type="inferred from homology"/>
<dbReference type="AlphaFoldDB" id="A0A0F2LN53"/>
<sequence>MIRDEINRVLWSKGPIEDYTLVVWDRFKGLIEIPFTSISRVDKNYIYLNDDTVIPIHRVREIRKKGRPTWKRGERSS</sequence>
<feature type="domain" description="MJ1316 RNA cyclic group end recognition" evidence="2">
    <location>
        <begin position="2"/>
        <end position="72"/>
    </location>
</feature>
<evidence type="ECO:0000259" key="2">
    <source>
        <dbReference type="Pfam" id="PF04457"/>
    </source>
</evidence>
<reference evidence="3" key="1">
    <citation type="submission" date="2015-03" db="EMBL/GenBank/DDBJ databases">
        <title>Metagenome Sequencing of an Archaeal-Dominated Microbial Community from a Hot Spring at the Los Azufres Geothermal Field, Mexico.</title>
        <authorList>
            <person name="Servin-Garciduenas L.E."/>
            <person name="Martinez-Romero E."/>
        </authorList>
    </citation>
    <scope>NUCLEOTIDE SEQUENCE [LARGE SCALE GENOMIC DNA]</scope>
    <source>
        <strain evidence="3">AZ1-454</strain>
    </source>
</reference>
<dbReference type="EMBL" id="JZWS01000309">
    <property type="protein sequence ID" value="KJR77925.1"/>
    <property type="molecule type" value="Genomic_DNA"/>
</dbReference>
<evidence type="ECO:0000256" key="1">
    <source>
        <dbReference type="HAMAP-Rule" id="MF_01245"/>
    </source>
</evidence>